<reference evidence="1 2" key="1">
    <citation type="submission" date="2018-09" db="EMBL/GenBank/DDBJ databases">
        <title>Genomic investigation of the strawberry pathogen Phytophthora fragariae indicates pathogenicity is determined by transcriptional variation in three key races.</title>
        <authorList>
            <person name="Adams T.M."/>
            <person name="Armitage A.D."/>
            <person name="Sobczyk M.K."/>
            <person name="Bates H.J."/>
            <person name="Dunwell J.M."/>
            <person name="Nellist C.F."/>
            <person name="Harrison R.J."/>
        </authorList>
    </citation>
    <scope>NUCLEOTIDE SEQUENCE [LARGE SCALE GENOMIC DNA]</scope>
    <source>
        <strain evidence="1 2">BC-23</strain>
    </source>
</reference>
<evidence type="ECO:0000313" key="1">
    <source>
        <dbReference type="EMBL" id="KAE9157323.1"/>
    </source>
</evidence>
<dbReference type="EMBL" id="QXGC01009766">
    <property type="protein sequence ID" value="KAE9157323.1"/>
    <property type="molecule type" value="Genomic_DNA"/>
</dbReference>
<evidence type="ECO:0000313" key="2">
    <source>
        <dbReference type="Proteomes" id="UP000476176"/>
    </source>
</evidence>
<organism evidence="1 2">
    <name type="scientific">Phytophthora fragariae</name>
    <dbReference type="NCBI Taxonomy" id="53985"/>
    <lineage>
        <taxon>Eukaryota</taxon>
        <taxon>Sar</taxon>
        <taxon>Stramenopiles</taxon>
        <taxon>Oomycota</taxon>
        <taxon>Peronosporomycetes</taxon>
        <taxon>Peronosporales</taxon>
        <taxon>Peronosporaceae</taxon>
        <taxon>Phytophthora</taxon>
    </lineage>
</organism>
<accession>A0A6G0M6P7</accession>
<gene>
    <name evidence="1" type="ORF">PF004_g32271</name>
</gene>
<dbReference type="Proteomes" id="UP000476176">
    <property type="component" value="Unassembled WGS sequence"/>
</dbReference>
<proteinExistence type="predicted"/>
<dbReference type="AlphaFoldDB" id="A0A6G0M6P7"/>
<dbReference type="Pfam" id="PF14223">
    <property type="entry name" value="Retrotran_gag_2"/>
    <property type="match status" value="1"/>
</dbReference>
<protein>
    <submittedName>
        <fullName evidence="1">Uncharacterized protein</fullName>
    </submittedName>
</protein>
<sequence>MAEPLKYTSEGVPKNWNGKDWQQYKWAMMIVFRKKKLVEIVEGSITRPSLTSAEAEDDFDEMQLTIMQIIEMSLPADIVHQVRDKTTGTDMWKALCVIYESRANQTTMAHRAESIRHELEMIKLLPGGDVNKHLSKMFNLRTELLSLNYQFDDVAMVEMMLNSLPHQYEFESLKKGIPGQERDWATR</sequence>
<comment type="caution">
    <text evidence="1">The sequence shown here is derived from an EMBL/GenBank/DDBJ whole genome shotgun (WGS) entry which is preliminary data.</text>
</comment>
<name>A0A6G0M6P7_9STRA</name>